<dbReference type="OrthoDB" id="7189263at2"/>
<accession>A0A1I1GPP3</accession>
<dbReference type="EMBL" id="FOLL01000005">
    <property type="protein sequence ID" value="SFC13252.1"/>
    <property type="molecule type" value="Genomic_DNA"/>
</dbReference>
<comment type="subunit">
    <text evidence="1">Homodimer.</text>
</comment>
<evidence type="ECO:0000313" key="4">
    <source>
        <dbReference type="Proteomes" id="UP000199577"/>
    </source>
</evidence>
<feature type="domain" description="Stress-response A/B barrel" evidence="2">
    <location>
        <begin position="57"/>
        <end position="153"/>
    </location>
</feature>
<dbReference type="PANTHER" id="PTHR33178:SF10">
    <property type="entry name" value="STRESS-RESPONSE A_B BARREL DOMAIN-CONTAINING PROTEIN"/>
    <property type="match status" value="1"/>
</dbReference>
<dbReference type="InterPro" id="IPR013097">
    <property type="entry name" value="Dabb"/>
</dbReference>
<protein>
    <submittedName>
        <fullName evidence="3">Tat (Twin-arginine translocation) pathway signal sequence</fullName>
    </submittedName>
</protein>
<dbReference type="PROSITE" id="PS51257">
    <property type="entry name" value="PROKAR_LIPOPROTEIN"/>
    <property type="match status" value="1"/>
</dbReference>
<evidence type="ECO:0000256" key="1">
    <source>
        <dbReference type="ARBA" id="ARBA00011738"/>
    </source>
</evidence>
<dbReference type="AlphaFoldDB" id="A0A1I1GPP3"/>
<evidence type="ECO:0000259" key="2">
    <source>
        <dbReference type="PROSITE" id="PS51502"/>
    </source>
</evidence>
<proteinExistence type="predicted"/>
<dbReference type="InterPro" id="IPR019546">
    <property type="entry name" value="TAT_signal_bac_arc"/>
</dbReference>
<dbReference type="InterPro" id="IPR011008">
    <property type="entry name" value="Dimeric_a/b-barrel"/>
</dbReference>
<dbReference type="Gene3D" id="3.30.70.100">
    <property type="match status" value="1"/>
</dbReference>
<organism evidence="3 4">
    <name type="scientific">Parapedobacter composti</name>
    <dbReference type="NCBI Taxonomy" id="623281"/>
    <lineage>
        <taxon>Bacteria</taxon>
        <taxon>Pseudomonadati</taxon>
        <taxon>Bacteroidota</taxon>
        <taxon>Sphingobacteriia</taxon>
        <taxon>Sphingobacteriales</taxon>
        <taxon>Sphingobacteriaceae</taxon>
        <taxon>Parapedobacter</taxon>
    </lineage>
</organism>
<dbReference type="Proteomes" id="UP000199577">
    <property type="component" value="Unassembled WGS sequence"/>
</dbReference>
<dbReference type="SMART" id="SM00886">
    <property type="entry name" value="Dabb"/>
    <property type="match status" value="1"/>
</dbReference>
<dbReference type="STRING" id="623281.SAMN05421747_1055"/>
<gene>
    <name evidence="3" type="ORF">SAMN05421747_1055</name>
</gene>
<dbReference type="NCBIfam" id="TIGR01409">
    <property type="entry name" value="TAT_signal_seq"/>
    <property type="match status" value="1"/>
</dbReference>
<keyword evidence="4" id="KW-1185">Reference proteome</keyword>
<dbReference type="PROSITE" id="PS51502">
    <property type="entry name" value="S_R_A_B_BARREL"/>
    <property type="match status" value="1"/>
</dbReference>
<evidence type="ECO:0000313" key="3">
    <source>
        <dbReference type="EMBL" id="SFC13252.1"/>
    </source>
</evidence>
<sequence length="160" mass="18000">MERRHFIKQAGAAVALAGVGGGVIAACNPPASNQSQQDGETNENQGISTTMENKEVIAHYVLFWLKEELSEQEIADFAGFFEELKAIPGIKSLHYGRAAQTHPREVVDNSFTYNLLVYFDTMDDINTYETHPVHLEAIEKYSKFWTKVVVHDSWLKQAVI</sequence>
<dbReference type="InterPro" id="IPR044662">
    <property type="entry name" value="HS1/DABB1-like"/>
</dbReference>
<dbReference type="Pfam" id="PF07876">
    <property type="entry name" value="Dabb"/>
    <property type="match status" value="1"/>
</dbReference>
<dbReference type="PANTHER" id="PTHR33178">
    <property type="match status" value="1"/>
</dbReference>
<dbReference type="SUPFAM" id="SSF54909">
    <property type="entry name" value="Dimeric alpha+beta barrel"/>
    <property type="match status" value="1"/>
</dbReference>
<name>A0A1I1GPP3_9SPHI</name>
<reference evidence="3 4" key="1">
    <citation type="submission" date="2016-10" db="EMBL/GenBank/DDBJ databases">
        <authorList>
            <person name="de Groot N.N."/>
        </authorList>
    </citation>
    <scope>NUCLEOTIDE SEQUENCE [LARGE SCALE GENOMIC DNA]</scope>
    <source>
        <strain evidence="3 4">DSM 22900</strain>
    </source>
</reference>
<dbReference type="RefSeq" id="WP_090972737.1">
    <property type="nucleotide sequence ID" value="NZ_FOLL01000005.1"/>
</dbReference>